<feature type="domain" description="Flagellar basal body rod protein N-terminal" evidence="6">
    <location>
        <begin position="16"/>
        <end position="36"/>
    </location>
</feature>
<evidence type="ECO:0000256" key="4">
    <source>
        <dbReference type="RuleBase" id="RU362116"/>
    </source>
</evidence>
<keyword evidence="3 4" id="KW-0975">Bacterial flagellum</keyword>
<dbReference type="RefSeq" id="WP_200606798.1">
    <property type="nucleotide sequence ID" value="NZ_JAEHHL010000001.1"/>
</dbReference>
<dbReference type="SUPFAM" id="SSF117143">
    <property type="entry name" value="Flagellar hook protein flgE"/>
    <property type="match status" value="1"/>
</dbReference>
<dbReference type="Pfam" id="PF06429">
    <property type="entry name" value="Flg_bbr_C"/>
    <property type="match status" value="1"/>
</dbReference>
<accession>A0A8J7M4H9</accession>
<evidence type="ECO:0000259" key="7">
    <source>
        <dbReference type="Pfam" id="PF06429"/>
    </source>
</evidence>
<keyword evidence="10" id="KW-1185">Reference proteome</keyword>
<dbReference type="InterPro" id="IPR053967">
    <property type="entry name" value="LlgE_F_G-like_D1"/>
</dbReference>
<dbReference type="InterPro" id="IPR037925">
    <property type="entry name" value="FlgE/F/G-like"/>
</dbReference>
<keyword evidence="9" id="KW-0966">Cell projection</keyword>
<dbReference type="GO" id="GO:0071978">
    <property type="term" value="P:bacterial-type flagellum-dependent swarming motility"/>
    <property type="evidence" value="ECO:0007669"/>
    <property type="project" value="TreeGrafter"/>
</dbReference>
<proteinExistence type="inferred from homology"/>
<keyword evidence="5" id="KW-0175">Coiled coil</keyword>
<dbReference type="AlphaFoldDB" id="A0A8J7M4H9"/>
<evidence type="ECO:0000259" key="8">
    <source>
        <dbReference type="Pfam" id="PF22692"/>
    </source>
</evidence>
<evidence type="ECO:0000313" key="10">
    <source>
        <dbReference type="Proteomes" id="UP000655420"/>
    </source>
</evidence>
<dbReference type="EMBL" id="JAEHHL010000001">
    <property type="protein sequence ID" value="MBK0398129.1"/>
    <property type="molecule type" value="Genomic_DNA"/>
</dbReference>
<evidence type="ECO:0000259" key="6">
    <source>
        <dbReference type="Pfam" id="PF00460"/>
    </source>
</evidence>
<dbReference type="PANTHER" id="PTHR30435">
    <property type="entry name" value="FLAGELLAR PROTEIN"/>
    <property type="match status" value="1"/>
</dbReference>
<comment type="caution">
    <text evidence="9">The sequence shown here is derived from an EMBL/GenBank/DDBJ whole genome shotgun (WGS) entry which is preliminary data.</text>
</comment>
<evidence type="ECO:0000256" key="3">
    <source>
        <dbReference type="ARBA" id="ARBA00023143"/>
    </source>
</evidence>
<dbReference type="Pfam" id="PF00460">
    <property type="entry name" value="Flg_bb_rod"/>
    <property type="match status" value="1"/>
</dbReference>
<dbReference type="InterPro" id="IPR001444">
    <property type="entry name" value="Flag_bb_rod_N"/>
</dbReference>
<dbReference type="Proteomes" id="UP000655420">
    <property type="component" value="Unassembled WGS sequence"/>
</dbReference>
<sequence>MDDMLIPVVVNRQRGLSTELSIIANNIANLGTSGFRREGTVFAEFVAGTRDGGSVSIGDMSGRFVSERPGPLTATGRQFDLAIEGEGFFLIRRGESEALSRAGAFHVSRDGTLVTASGDPVLDTGGATILVPPDSPSIVVAQDGTISGANGPIAQIAIFEPADGASVRAAGAAFITDKPPEQVADARVRQGALEGSNVEAVSEIARMIEVTRAYERAQALIEDQDERVRNLLETLGRAV</sequence>
<name>A0A8J7M4H9_9RHOB</name>
<protein>
    <submittedName>
        <fullName evidence="9">Flagellar hook-basal body complex protein</fullName>
    </submittedName>
</protein>
<feature type="domain" description="Flagellar hook protein FlgE/F/G-like D1" evidence="8">
    <location>
        <begin position="82"/>
        <end position="147"/>
    </location>
</feature>
<dbReference type="InterPro" id="IPR010930">
    <property type="entry name" value="Flg_bb/hook_C_dom"/>
</dbReference>
<feature type="domain" description="Flagellar basal-body/hook protein C-terminal" evidence="7">
    <location>
        <begin position="189"/>
        <end position="231"/>
    </location>
</feature>
<comment type="similarity">
    <text evidence="2 4">Belongs to the flagella basal body rod proteins family.</text>
</comment>
<gene>
    <name evidence="9" type="ORF">H0I76_02915</name>
</gene>
<dbReference type="PANTHER" id="PTHR30435:SF19">
    <property type="entry name" value="FLAGELLAR BASAL-BODY ROD PROTEIN FLGG"/>
    <property type="match status" value="1"/>
</dbReference>
<evidence type="ECO:0000313" key="9">
    <source>
        <dbReference type="EMBL" id="MBK0398129.1"/>
    </source>
</evidence>
<organism evidence="9 10">
    <name type="scientific">Thermohalobaculum xanthum</name>
    <dbReference type="NCBI Taxonomy" id="2753746"/>
    <lineage>
        <taxon>Bacteria</taxon>
        <taxon>Pseudomonadati</taxon>
        <taxon>Pseudomonadota</taxon>
        <taxon>Alphaproteobacteria</taxon>
        <taxon>Rhodobacterales</taxon>
        <taxon>Paracoccaceae</taxon>
        <taxon>Thermohalobaculum</taxon>
    </lineage>
</organism>
<evidence type="ECO:0000256" key="2">
    <source>
        <dbReference type="ARBA" id="ARBA00009677"/>
    </source>
</evidence>
<keyword evidence="9" id="KW-0282">Flagellum</keyword>
<reference evidence="9" key="1">
    <citation type="submission" date="2020-12" db="EMBL/GenBank/DDBJ databases">
        <title>Bacterial taxonomy.</title>
        <authorList>
            <person name="Pan X."/>
        </authorList>
    </citation>
    <scope>NUCLEOTIDE SEQUENCE</scope>
    <source>
        <strain evidence="9">M0105</strain>
    </source>
</reference>
<dbReference type="GO" id="GO:0009425">
    <property type="term" value="C:bacterial-type flagellum basal body"/>
    <property type="evidence" value="ECO:0007669"/>
    <property type="project" value="UniProtKB-SubCell"/>
</dbReference>
<dbReference type="NCBIfam" id="TIGR03506">
    <property type="entry name" value="FlgEFG_subfam"/>
    <property type="match status" value="1"/>
</dbReference>
<dbReference type="InterPro" id="IPR020013">
    <property type="entry name" value="Flagellar_FlgE/F/G"/>
</dbReference>
<dbReference type="Pfam" id="PF22692">
    <property type="entry name" value="LlgE_F_G_D1"/>
    <property type="match status" value="1"/>
</dbReference>
<feature type="coiled-coil region" evidence="5">
    <location>
        <begin position="207"/>
        <end position="234"/>
    </location>
</feature>
<evidence type="ECO:0000256" key="1">
    <source>
        <dbReference type="ARBA" id="ARBA00004117"/>
    </source>
</evidence>
<comment type="subcellular location">
    <subcellularLocation>
        <location evidence="1 4">Bacterial flagellum basal body</location>
    </subcellularLocation>
</comment>
<evidence type="ECO:0000256" key="5">
    <source>
        <dbReference type="SAM" id="Coils"/>
    </source>
</evidence>
<keyword evidence="9" id="KW-0969">Cilium</keyword>